<feature type="domain" description="Glycosyl transferase family 1" evidence="3">
    <location>
        <begin position="280"/>
        <end position="341"/>
    </location>
</feature>
<accession>A0A4R7JY86</accession>
<dbReference type="EMBL" id="SOAX01000002">
    <property type="protein sequence ID" value="TDT43470.1"/>
    <property type="molecule type" value="Genomic_DNA"/>
</dbReference>
<dbReference type="PANTHER" id="PTHR12526">
    <property type="entry name" value="GLYCOSYLTRANSFERASE"/>
    <property type="match status" value="1"/>
</dbReference>
<dbReference type="Gene3D" id="3.40.50.2000">
    <property type="entry name" value="Glycogen Phosphorylase B"/>
    <property type="match status" value="2"/>
</dbReference>
<evidence type="ECO:0000259" key="3">
    <source>
        <dbReference type="Pfam" id="PF00534"/>
    </source>
</evidence>
<keyword evidence="6" id="KW-1185">Reference proteome</keyword>
<dbReference type="GO" id="GO:0016757">
    <property type="term" value="F:glycosyltransferase activity"/>
    <property type="evidence" value="ECO:0007669"/>
    <property type="project" value="UniProtKB-KW"/>
</dbReference>
<organism evidence="5 6">
    <name type="scientific">Halospina denitrificans</name>
    <dbReference type="NCBI Taxonomy" id="332522"/>
    <lineage>
        <taxon>Bacteria</taxon>
        <taxon>Pseudomonadati</taxon>
        <taxon>Pseudomonadota</taxon>
        <taxon>Gammaproteobacteria</taxon>
        <taxon>Halospina</taxon>
    </lineage>
</organism>
<dbReference type="AlphaFoldDB" id="A0A4R7JY86"/>
<sequence>MKACHISSVHPANDPRIRLKQIDSLANNGFDITFITGDTDAKESDTITIKRVSPGRKKRLTRMLLTSPKVIWAAFKEKPDIYHFHDPELLPWAWLLLLTRKPIIYDIHEDYYTSVSQKSYLPVWARFVLAFLTYFFEKLLSYPFTHVIAEKYYSERFPRAHEILNYPQTQKLQKKLAHNPESTRLLYTGTISTDRGALIMAELVRQIPDYSITAVGRCPQDLAKEIRMKAGGGSFRFHLPAEGRYVPFDEIVTYYSEEWLAGLALFPDTHHYRQKQLTKFFEYMAVGLPIIASDFPVWRRFIVEQGIGICVSPNDIKSIADALSWLRDHPEKAKSMGARGKSLAQELYNWSSQERALVKLYNSLLT</sequence>
<evidence type="ECO:0000313" key="5">
    <source>
        <dbReference type="EMBL" id="TDT43470.1"/>
    </source>
</evidence>
<dbReference type="PANTHER" id="PTHR12526:SF629">
    <property type="entry name" value="TEICHURONIC ACID BIOSYNTHESIS GLYCOSYLTRANSFERASE TUAH-RELATED"/>
    <property type="match status" value="1"/>
</dbReference>
<comment type="caution">
    <text evidence="5">The sequence shown here is derived from an EMBL/GenBank/DDBJ whole genome shotgun (WGS) entry which is preliminary data.</text>
</comment>
<dbReference type="Proteomes" id="UP000295830">
    <property type="component" value="Unassembled WGS sequence"/>
</dbReference>
<dbReference type="RefSeq" id="WP_133735537.1">
    <property type="nucleotide sequence ID" value="NZ_SOAX01000002.1"/>
</dbReference>
<gene>
    <name evidence="5" type="ORF">DES49_1287</name>
</gene>
<feature type="domain" description="Glycosyltransferase subfamily 4-like N-terminal" evidence="4">
    <location>
        <begin position="24"/>
        <end position="132"/>
    </location>
</feature>
<dbReference type="InterPro" id="IPR001296">
    <property type="entry name" value="Glyco_trans_1"/>
</dbReference>
<evidence type="ECO:0000256" key="1">
    <source>
        <dbReference type="ARBA" id="ARBA00022676"/>
    </source>
</evidence>
<protein>
    <submittedName>
        <fullName evidence="5">Glycosyltransferase involved in cell wall biosynthesis</fullName>
    </submittedName>
</protein>
<evidence type="ECO:0000313" key="6">
    <source>
        <dbReference type="Proteomes" id="UP000295830"/>
    </source>
</evidence>
<dbReference type="InterPro" id="IPR028098">
    <property type="entry name" value="Glyco_trans_4-like_N"/>
</dbReference>
<dbReference type="Pfam" id="PF13439">
    <property type="entry name" value="Glyco_transf_4"/>
    <property type="match status" value="1"/>
</dbReference>
<proteinExistence type="predicted"/>
<reference evidence="5 6" key="1">
    <citation type="submission" date="2019-03" db="EMBL/GenBank/DDBJ databases">
        <title>Genomic Encyclopedia of Type Strains, Phase IV (KMG-IV): sequencing the most valuable type-strain genomes for metagenomic binning, comparative biology and taxonomic classification.</title>
        <authorList>
            <person name="Goeker M."/>
        </authorList>
    </citation>
    <scope>NUCLEOTIDE SEQUENCE [LARGE SCALE GENOMIC DNA]</scope>
    <source>
        <strain evidence="5 6">DSM 15505</strain>
    </source>
</reference>
<evidence type="ECO:0000259" key="4">
    <source>
        <dbReference type="Pfam" id="PF13439"/>
    </source>
</evidence>
<keyword evidence="1" id="KW-0328">Glycosyltransferase</keyword>
<name>A0A4R7JY86_9GAMM</name>
<dbReference type="OrthoDB" id="9815351at2"/>
<dbReference type="Pfam" id="PF00534">
    <property type="entry name" value="Glycos_transf_1"/>
    <property type="match status" value="1"/>
</dbReference>
<keyword evidence="2 5" id="KW-0808">Transferase</keyword>
<dbReference type="SUPFAM" id="SSF53756">
    <property type="entry name" value="UDP-Glycosyltransferase/glycogen phosphorylase"/>
    <property type="match status" value="1"/>
</dbReference>
<evidence type="ECO:0000256" key="2">
    <source>
        <dbReference type="ARBA" id="ARBA00022679"/>
    </source>
</evidence>
<dbReference type="GO" id="GO:1901135">
    <property type="term" value="P:carbohydrate derivative metabolic process"/>
    <property type="evidence" value="ECO:0007669"/>
    <property type="project" value="UniProtKB-ARBA"/>
</dbReference>